<accession>A0A6L6IXX2</accession>
<evidence type="ECO:0000313" key="2">
    <source>
        <dbReference type="EMBL" id="MTH65083.1"/>
    </source>
</evidence>
<evidence type="ECO:0000256" key="1">
    <source>
        <dbReference type="SAM" id="SignalP"/>
    </source>
</evidence>
<organism evidence="2 3">
    <name type="scientific">Paracoccus shanxieyensis</name>
    <dbReference type="NCBI Taxonomy" id="2675752"/>
    <lineage>
        <taxon>Bacteria</taxon>
        <taxon>Pseudomonadati</taxon>
        <taxon>Pseudomonadota</taxon>
        <taxon>Alphaproteobacteria</taxon>
        <taxon>Rhodobacterales</taxon>
        <taxon>Paracoccaceae</taxon>
        <taxon>Paracoccus</taxon>
    </lineage>
</organism>
<protein>
    <submittedName>
        <fullName evidence="2">Uncharacterized protein</fullName>
    </submittedName>
</protein>
<feature type="signal peptide" evidence="1">
    <location>
        <begin position="1"/>
        <end position="17"/>
    </location>
</feature>
<proteinExistence type="predicted"/>
<reference evidence="2 3" key="1">
    <citation type="submission" date="2019-11" db="EMBL/GenBank/DDBJ databases">
        <authorList>
            <person name="Dong K."/>
        </authorList>
    </citation>
    <scope>NUCLEOTIDE SEQUENCE [LARGE SCALE GENOMIC DNA]</scope>
    <source>
        <strain evidence="2 3">DK608</strain>
    </source>
</reference>
<comment type="caution">
    <text evidence="2">The sequence shown here is derived from an EMBL/GenBank/DDBJ whole genome shotgun (WGS) entry which is preliminary data.</text>
</comment>
<keyword evidence="1" id="KW-0732">Signal</keyword>
<gene>
    <name evidence="2" type="ORF">GL284_12485</name>
</gene>
<dbReference type="AlphaFoldDB" id="A0A6L6IXX2"/>
<dbReference type="RefSeq" id="WP_155044968.1">
    <property type="nucleotide sequence ID" value="NZ_WMIH01000011.1"/>
</dbReference>
<dbReference type="EMBL" id="WMII01000011">
    <property type="protein sequence ID" value="MTH65083.1"/>
    <property type="molecule type" value="Genomic_DNA"/>
</dbReference>
<name>A0A6L6IXX2_9RHOB</name>
<keyword evidence="3" id="KW-1185">Reference proteome</keyword>
<feature type="chain" id="PRO_5027072852" evidence="1">
    <location>
        <begin position="18"/>
        <end position="65"/>
    </location>
</feature>
<sequence length="65" mass="6408">MSRLMILTLMLSVSACASTPASGPAICDATRGSRAGLADALLSDGGPESQRAGLLVLDQMAAGCG</sequence>
<evidence type="ECO:0000313" key="3">
    <source>
        <dbReference type="Proteomes" id="UP000478740"/>
    </source>
</evidence>
<dbReference type="PROSITE" id="PS51257">
    <property type="entry name" value="PROKAR_LIPOPROTEIN"/>
    <property type="match status" value="1"/>
</dbReference>
<dbReference type="Proteomes" id="UP000478740">
    <property type="component" value="Unassembled WGS sequence"/>
</dbReference>